<evidence type="ECO:0000313" key="3">
    <source>
        <dbReference type="Proteomes" id="UP001164459"/>
    </source>
</evidence>
<dbReference type="Proteomes" id="UP001164459">
    <property type="component" value="Chromosome"/>
</dbReference>
<proteinExistence type="predicted"/>
<protein>
    <recommendedName>
        <fullName evidence="4">MYXO-CTERM domain-containing protein</fullName>
    </recommendedName>
</protein>
<dbReference type="EMBL" id="CP114040">
    <property type="protein sequence ID" value="WAS95686.1"/>
    <property type="molecule type" value="Genomic_DNA"/>
</dbReference>
<evidence type="ECO:0000256" key="1">
    <source>
        <dbReference type="SAM" id="Phobius"/>
    </source>
</evidence>
<keyword evidence="1" id="KW-0812">Transmembrane</keyword>
<evidence type="ECO:0000313" key="2">
    <source>
        <dbReference type="EMBL" id="WAS95686.1"/>
    </source>
</evidence>
<reference evidence="2" key="1">
    <citation type="submission" date="2022-11" db="EMBL/GenBank/DDBJ databases">
        <title>Minimal conservation of predation-associated metabolite biosynthetic gene clusters underscores biosynthetic potential of Myxococcota including descriptions for ten novel species: Archangium lansinium sp. nov., Myxococcus landrumus sp. nov., Nannocystis bai.</title>
        <authorList>
            <person name="Ahearne A."/>
            <person name="Stevens C."/>
            <person name="Dowd S."/>
        </authorList>
    </citation>
    <scope>NUCLEOTIDE SEQUENCE</scope>
    <source>
        <strain evidence="2">Fl3</strain>
    </source>
</reference>
<evidence type="ECO:0008006" key="4">
    <source>
        <dbReference type="Google" id="ProtNLM"/>
    </source>
</evidence>
<name>A0ABY7H8W7_9BACT</name>
<gene>
    <name evidence="2" type="ORF">O0S08_05945</name>
</gene>
<keyword evidence="1" id="KW-0472">Membrane</keyword>
<keyword evidence="1" id="KW-1133">Transmembrane helix</keyword>
<keyword evidence="3" id="KW-1185">Reference proteome</keyword>
<sequence length="329" mass="35569">MTKTPRASSGRAAARCVGLVLACVAGEAAADGVPFDSEKYMEAESSIEVFGVAALGDVVLVVYPYPCETWGDFERFEQAVREGAKGKVELEVAIDDTEEEKRGYLVVREGERFESTTGYEGPMANCYFFGLPRAEFPALDGAIARLDAMTHEERWRLFSRDPSLLRTGVPLAMPGVVKLFTERSRVVRYEVRREGTGLAIEAVRWTWGSGRVQDPRKPSRRDVKVIDPYEVLDDEVEARYFAGSLVGTPWAAGAEEPSVEKAPASVGATVEAKAVSEAKAVEVEKPAPVAAPAAKDEADAPALDPELVYGGVCLLVAAGAGLLLRRRRG</sequence>
<feature type="transmembrane region" description="Helical" evidence="1">
    <location>
        <begin position="307"/>
        <end position="324"/>
    </location>
</feature>
<dbReference type="RefSeq" id="WP_269038032.1">
    <property type="nucleotide sequence ID" value="NZ_CP114040.1"/>
</dbReference>
<accession>A0ABY7H8W7</accession>
<organism evidence="2 3">
    <name type="scientific">Nannocystis punicea</name>
    <dbReference type="NCBI Taxonomy" id="2995304"/>
    <lineage>
        <taxon>Bacteria</taxon>
        <taxon>Pseudomonadati</taxon>
        <taxon>Myxococcota</taxon>
        <taxon>Polyangia</taxon>
        <taxon>Nannocystales</taxon>
        <taxon>Nannocystaceae</taxon>
        <taxon>Nannocystis</taxon>
    </lineage>
</organism>